<dbReference type="RefSeq" id="WP_242615474.1">
    <property type="nucleotide sequence ID" value="NZ_SGWV01000008.1"/>
</dbReference>
<evidence type="ECO:0000256" key="8">
    <source>
        <dbReference type="ARBA" id="ARBA00023004"/>
    </source>
</evidence>
<dbReference type="GO" id="GO:0006281">
    <property type="term" value="P:DNA repair"/>
    <property type="evidence" value="ECO:0007669"/>
    <property type="project" value="UniProtKB-KW"/>
</dbReference>
<keyword evidence="11" id="KW-0234">DNA repair</keyword>
<dbReference type="InterPro" id="IPR011604">
    <property type="entry name" value="PDDEXK-like_dom_sf"/>
</dbReference>
<keyword evidence="5" id="KW-0378">Hydrolase</keyword>
<keyword evidence="12" id="KW-0413">Isomerase</keyword>
<evidence type="ECO:0000313" key="16">
    <source>
        <dbReference type="Proteomes" id="UP000293433"/>
    </source>
</evidence>
<dbReference type="PANTHER" id="PTHR11472">
    <property type="entry name" value="DNA REPAIR DEAD HELICASE RAD3/XP-D SUBFAMILY MEMBER"/>
    <property type="match status" value="1"/>
</dbReference>
<dbReference type="EMBL" id="SGWV01000008">
    <property type="protein sequence ID" value="RZS57009.1"/>
    <property type="molecule type" value="Genomic_DNA"/>
</dbReference>
<dbReference type="SUPFAM" id="SSF52540">
    <property type="entry name" value="P-loop containing nucleoside triphosphate hydrolases"/>
    <property type="match status" value="2"/>
</dbReference>
<evidence type="ECO:0000256" key="12">
    <source>
        <dbReference type="ARBA" id="ARBA00023235"/>
    </source>
</evidence>
<gene>
    <name evidence="15" type="ORF">EV685_1567</name>
</gene>
<evidence type="ECO:0000256" key="6">
    <source>
        <dbReference type="ARBA" id="ARBA00022806"/>
    </source>
</evidence>
<keyword evidence="3" id="KW-0547">Nucleotide-binding</keyword>
<dbReference type="InterPro" id="IPR006554">
    <property type="entry name" value="Helicase-like_DEXD_c2"/>
</dbReference>
<accession>A0A4Q7LTB3</accession>
<dbReference type="SMART" id="SM00491">
    <property type="entry name" value="HELICc2"/>
    <property type="match status" value="1"/>
</dbReference>
<evidence type="ECO:0000256" key="1">
    <source>
        <dbReference type="ARBA" id="ARBA00022485"/>
    </source>
</evidence>
<feature type="domain" description="Helicase ATP-binding" evidence="14">
    <location>
        <begin position="189"/>
        <end position="449"/>
    </location>
</feature>
<dbReference type="AlphaFoldDB" id="A0A4Q7LTB3"/>
<evidence type="ECO:0000256" key="5">
    <source>
        <dbReference type="ARBA" id="ARBA00022801"/>
    </source>
</evidence>
<keyword evidence="7" id="KW-0067">ATP-binding</keyword>
<dbReference type="PANTHER" id="PTHR11472:SF34">
    <property type="entry name" value="REGULATOR OF TELOMERE ELONGATION HELICASE 1"/>
    <property type="match status" value="1"/>
</dbReference>
<dbReference type="GO" id="GO:0005524">
    <property type="term" value="F:ATP binding"/>
    <property type="evidence" value="ECO:0007669"/>
    <property type="project" value="UniProtKB-KW"/>
</dbReference>
<protein>
    <submittedName>
        <fullName evidence="15">Rad3-related DNA helicase</fullName>
    </submittedName>
</protein>
<keyword evidence="1" id="KW-0004">4Fe-4S</keyword>
<proteinExistence type="inferred from homology"/>
<evidence type="ECO:0000259" key="14">
    <source>
        <dbReference type="PROSITE" id="PS51193"/>
    </source>
</evidence>
<sequence>MNADRPAPGNIDTGEGPLHVLAVRALCELVARRGDLDLRNTPAPTAQQGQDGHALIARRRGAQRLSEVALSARHGDLLVRGRADGWDPGARRLEEVKTHRGKLARQNPGQRALHWAQAQVYGWMLCQTEGLDAIELALVYLDVDHGSETVLVEAHTAEALRIHFETLCERALAWVRAEAAHRTARDAAMATLAFPHADFRPGQRALAEAVYKGAKGGRTLLAQAPTGIGKTVGTLFPLLKALPAAKLDRVFFLTAKTSGRALALHALTTLRSHAAGAEPTPLRVLELVARDKACEHPDKACHGESCPLARGFHDRLPGARETACHLPDWSRETLRAHAAAHQVCPYYLAQELARWADVTVGDYNHYFDSSALLHALTQQEDWRVALLVDEAHNLIERARAMYSASLSGEQIRRTRLNAAGEVRKALDKVQRRWKALLVAHGLAAAKAKAGVDAPALTTEDYLLLDQPPEELVEALQAAATAVIDRLVDAPDSVDPGLLQFGFDALQWVRLAEVFGTHTLIDLERVKGRRAEPDDIRLTLRNVVPAPHLRPRLAAAHSLTLFSATLQPPAHHQTLLGLDADSGWLDVAAPFSADQLAVHVAADVSTRWQHRERSLPRVVARIAAQYRARPGHYLAFFSSFDYLAQVHEALSRDHPDLPLRAQRRGMSEPEQAAFLAGFDAGGRGIALAVLGGSFAEGIDLPGDRLIGAFIATLGLPQVNPVNEQMRERLDALVGDGWDATYLYPGLQKVVQAAGRVIRTTQDQGVLHLLDDRYGRAEVRALLPAWWRVEG</sequence>
<evidence type="ECO:0000256" key="7">
    <source>
        <dbReference type="ARBA" id="ARBA00022840"/>
    </source>
</evidence>
<keyword evidence="2" id="KW-0479">Metal-binding</keyword>
<evidence type="ECO:0000256" key="3">
    <source>
        <dbReference type="ARBA" id="ARBA00022741"/>
    </source>
</evidence>
<keyword evidence="6 15" id="KW-0347">Helicase</keyword>
<keyword evidence="4" id="KW-0227">DNA damage</keyword>
<keyword evidence="8" id="KW-0408">Iron</keyword>
<dbReference type="PROSITE" id="PS51193">
    <property type="entry name" value="HELICASE_ATP_BIND_2"/>
    <property type="match status" value="1"/>
</dbReference>
<dbReference type="GO" id="GO:0003677">
    <property type="term" value="F:DNA binding"/>
    <property type="evidence" value="ECO:0007669"/>
    <property type="project" value="UniProtKB-KW"/>
</dbReference>
<dbReference type="GO" id="GO:0046872">
    <property type="term" value="F:metal ion binding"/>
    <property type="evidence" value="ECO:0007669"/>
    <property type="project" value="UniProtKB-KW"/>
</dbReference>
<dbReference type="Pfam" id="PF06733">
    <property type="entry name" value="DEAD_2"/>
    <property type="match status" value="1"/>
</dbReference>
<evidence type="ECO:0000256" key="13">
    <source>
        <dbReference type="ARBA" id="ARBA00038058"/>
    </source>
</evidence>
<comment type="caution">
    <text evidence="15">The sequence shown here is derived from an EMBL/GenBank/DDBJ whole genome shotgun (WGS) entry which is preliminary data.</text>
</comment>
<keyword evidence="16" id="KW-1185">Reference proteome</keyword>
<evidence type="ECO:0000313" key="15">
    <source>
        <dbReference type="EMBL" id="RZS57009.1"/>
    </source>
</evidence>
<dbReference type="GO" id="GO:0051539">
    <property type="term" value="F:4 iron, 4 sulfur cluster binding"/>
    <property type="evidence" value="ECO:0007669"/>
    <property type="project" value="UniProtKB-KW"/>
</dbReference>
<dbReference type="InterPro" id="IPR027417">
    <property type="entry name" value="P-loop_NTPase"/>
</dbReference>
<dbReference type="InterPro" id="IPR045028">
    <property type="entry name" value="DinG/Rad3-like"/>
</dbReference>
<evidence type="ECO:0000256" key="4">
    <source>
        <dbReference type="ARBA" id="ARBA00022763"/>
    </source>
</evidence>
<evidence type="ECO:0000256" key="11">
    <source>
        <dbReference type="ARBA" id="ARBA00023204"/>
    </source>
</evidence>
<dbReference type="Gene3D" id="3.90.320.10">
    <property type="match status" value="1"/>
</dbReference>
<organism evidence="15 16">
    <name type="scientific">Sphaerotilus mobilis</name>
    <dbReference type="NCBI Taxonomy" id="47994"/>
    <lineage>
        <taxon>Bacteria</taxon>
        <taxon>Pseudomonadati</taxon>
        <taxon>Pseudomonadota</taxon>
        <taxon>Betaproteobacteria</taxon>
        <taxon>Burkholderiales</taxon>
        <taxon>Sphaerotilaceae</taxon>
        <taxon>Sphaerotilus</taxon>
    </lineage>
</organism>
<evidence type="ECO:0000256" key="10">
    <source>
        <dbReference type="ARBA" id="ARBA00023125"/>
    </source>
</evidence>
<dbReference type="GO" id="GO:0016818">
    <property type="term" value="F:hydrolase activity, acting on acid anhydrides, in phosphorus-containing anhydrides"/>
    <property type="evidence" value="ECO:0007669"/>
    <property type="project" value="InterPro"/>
</dbReference>
<keyword evidence="10" id="KW-0238">DNA-binding</keyword>
<comment type="similarity">
    <text evidence="13">Belongs to the helicase family. DinG subfamily.</text>
</comment>
<dbReference type="InterPro" id="IPR006555">
    <property type="entry name" value="ATP-dep_Helicase_C"/>
</dbReference>
<dbReference type="Gene3D" id="3.40.50.300">
    <property type="entry name" value="P-loop containing nucleotide triphosphate hydrolases"/>
    <property type="match status" value="2"/>
</dbReference>
<keyword evidence="9" id="KW-0411">Iron-sulfur</keyword>
<name>A0A4Q7LTB3_9BURK</name>
<reference evidence="15 16" key="1">
    <citation type="submission" date="2019-02" db="EMBL/GenBank/DDBJ databases">
        <title>Genomic Encyclopedia of Type Strains, Phase IV (KMG-IV): sequencing the most valuable type-strain genomes for metagenomic binning, comparative biology and taxonomic classification.</title>
        <authorList>
            <person name="Goeker M."/>
        </authorList>
    </citation>
    <scope>NUCLEOTIDE SEQUENCE [LARGE SCALE GENOMIC DNA]</scope>
    <source>
        <strain evidence="15 16">DSM 10617</strain>
    </source>
</reference>
<evidence type="ECO:0000256" key="9">
    <source>
        <dbReference type="ARBA" id="ARBA00023014"/>
    </source>
</evidence>
<evidence type="ECO:0000256" key="2">
    <source>
        <dbReference type="ARBA" id="ARBA00022723"/>
    </source>
</evidence>
<dbReference type="InterPro" id="IPR010614">
    <property type="entry name" value="RAD3-like_helicase_DEAD"/>
</dbReference>
<dbReference type="InterPro" id="IPR014013">
    <property type="entry name" value="Helic_SF1/SF2_ATP-bd_DinG/Rad3"/>
</dbReference>
<dbReference type="GO" id="GO:0003678">
    <property type="term" value="F:DNA helicase activity"/>
    <property type="evidence" value="ECO:0007669"/>
    <property type="project" value="InterPro"/>
</dbReference>
<dbReference type="Pfam" id="PF13307">
    <property type="entry name" value="Helicase_C_2"/>
    <property type="match status" value="1"/>
</dbReference>
<dbReference type="SMART" id="SM00488">
    <property type="entry name" value="DEXDc2"/>
    <property type="match status" value="1"/>
</dbReference>
<dbReference type="Proteomes" id="UP000293433">
    <property type="component" value="Unassembled WGS sequence"/>
</dbReference>